<keyword evidence="8" id="KW-1185">Reference proteome</keyword>
<evidence type="ECO:0000256" key="4">
    <source>
        <dbReference type="ARBA" id="ARBA00022989"/>
    </source>
</evidence>
<evidence type="ECO:0000256" key="1">
    <source>
        <dbReference type="ARBA" id="ARBA00004141"/>
    </source>
</evidence>
<keyword evidence="3 6" id="KW-0812">Transmembrane</keyword>
<evidence type="ECO:0000256" key="6">
    <source>
        <dbReference type="SAM" id="Phobius"/>
    </source>
</evidence>
<feature type="transmembrane region" description="Helical" evidence="6">
    <location>
        <begin position="211"/>
        <end position="235"/>
    </location>
</feature>
<comment type="subcellular location">
    <subcellularLocation>
        <location evidence="1">Membrane</location>
        <topology evidence="1">Multi-pass membrane protein</topology>
    </subcellularLocation>
</comment>
<dbReference type="PANTHER" id="PTHR30028:SF0">
    <property type="entry name" value="PROTEIN ALUMINUM SENSITIVE 3"/>
    <property type="match status" value="1"/>
</dbReference>
<protein>
    <submittedName>
        <fullName evidence="7">ABC transporter permease</fullName>
    </submittedName>
</protein>
<feature type="transmembrane region" description="Helical" evidence="6">
    <location>
        <begin position="6"/>
        <end position="23"/>
    </location>
</feature>
<feature type="transmembrane region" description="Helical" evidence="6">
    <location>
        <begin position="30"/>
        <end position="53"/>
    </location>
</feature>
<keyword evidence="4 6" id="KW-1133">Transmembrane helix</keyword>
<dbReference type="Proteomes" id="UP001200470">
    <property type="component" value="Unassembled WGS sequence"/>
</dbReference>
<keyword evidence="5 6" id="KW-0472">Membrane</keyword>
<feature type="transmembrane region" description="Helical" evidence="6">
    <location>
        <begin position="84"/>
        <end position="107"/>
    </location>
</feature>
<sequence>MNSIIFQLLAGLMLLAIPLTVFYKNDRRLLYRLLTTTGCWAIAMLVLVVVFNFVFQSAVWWLDVLLLLLLEVIVTMVCCRKKWLVVPILIGVVPVTFIVGLLVMVIMGQNPFGNIWFWVPVMALLHGEALRASRSGLLTYAFNRKVHASMFEYLQGNGATQTEALRPFLVRAMSKALNPLLTKMRDTGLVAVPAILCVLMLSGMPPIQAGIFAVVATIGMVCCSVLSILLSVMVYEWLRR</sequence>
<dbReference type="InterPro" id="IPR005226">
    <property type="entry name" value="UPF0014_fam"/>
</dbReference>
<organism evidence="7 8">
    <name type="scientific">Xylanibacter brevis</name>
    <dbReference type="NCBI Taxonomy" id="83231"/>
    <lineage>
        <taxon>Bacteria</taxon>
        <taxon>Pseudomonadati</taxon>
        <taxon>Bacteroidota</taxon>
        <taxon>Bacteroidia</taxon>
        <taxon>Bacteroidales</taxon>
        <taxon>Prevotellaceae</taxon>
        <taxon>Xylanibacter</taxon>
    </lineage>
</organism>
<comment type="caution">
    <text evidence="7">The sequence shown here is derived from an EMBL/GenBank/DDBJ whole genome shotgun (WGS) entry which is preliminary data.</text>
</comment>
<gene>
    <name evidence="7" type="ORF">I6E12_04890</name>
</gene>
<reference evidence="7 8" key="1">
    <citation type="submission" date="2020-12" db="EMBL/GenBank/DDBJ databases">
        <title>Whole genome sequences of gut porcine anaerobes.</title>
        <authorList>
            <person name="Kubasova T."/>
            <person name="Jahodarova E."/>
            <person name="Rychlik I."/>
        </authorList>
    </citation>
    <scope>NUCLEOTIDE SEQUENCE [LARGE SCALE GENOMIC DNA]</scope>
    <source>
        <strain evidence="7 8">An925</strain>
    </source>
</reference>
<proteinExistence type="inferred from homology"/>
<accession>A0ABS9CEB2</accession>
<evidence type="ECO:0000313" key="7">
    <source>
        <dbReference type="EMBL" id="MCF2563445.1"/>
    </source>
</evidence>
<feature type="transmembrane region" description="Helical" evidence="6">
    <location>
        <begin position="187"/>
        <end position="205"/>
    </location>
</feature>
<feature type="transmembrane region" description="Helical" evidence="6">
    <location>
        <begin position="59"/>
        <end position="77"/>
    </location>
</feature>
<dbReference type="EMBL" id="JADYTN010000008">
    <property type="protein sequence ID" value="MCF2563445.1"/>
    <property type="molecule type" value="Genomic_DNA"/>
</dbReference>
<name>A0ABS9CEB2_9BACT</name>
<evidence type="ECO:0000313" key="8">
    <source>
        <dbReference type="Proteomes" id="UP001200470"/>
    </source>
</evidence>
<dbReference type="RefSeq" id="WP_094391453.1">
    <property type="nucleotide sequence ID" value="NZ_JADYTN010000008.1"/>
</dbReference>
<feature type="transmembrane region" description="Helical" evidence="6">
    <location>
        <begin position="113"/>
        <end position="130"/>
    </location>
</feature>
<evidence type="ECO:0000256" key="3">
    <source>
        <dbReference type="ARBA" id="ARBA00022692"/>
    </source>
</evidence>
<dbReference type="PANTHER" id="PTHR30028">
    <property type="entry name" value="UPF0014 INNER MEMBRANE PROTEIN YBBM-RELATED"/>
    <property type="match status" value="1"/>
</dbReference>
<dbReference type="Pfam" id="PF03649">
    <property type="entry name" value="UPF0014"/>
    <property type="match status" value="1"/>
</dbReference>
<comment type="similarity">
    <text evidence="2">Belongs to the UPF0014 family.</text>
</comment>
<evidence type="ECO:0000256" key="2">
    <source>
        <dbReference type="ARBA" id="ARBA00005268"/>
    </source>
</evidence>
<evidence type="ECO:0000256" key="5">
    <source>
        <dbReference type="ARBA" id="ARBA00023136"/>
    </source>
</evidence>